<proteinExistence type="predicted"/>
<dbReference type="InterPro" id="IPR040340">
    <property type="entry name" value="CEST/Y3IP1"/>
</dbReference>
<dbReference type="PANTHER" id="PTHR33672:SF3">
    <property type="entry name" value="YCF3-INTERACTING PROTEIN 1, CHLOROPLASTIC"/>
    <property type="match status" value="1"/>
</dbReference>
<keyword evidence="1" id="KW-1133">Transmembrane helix</keyword>
<evidence type="ECO:0000256" key="1">
    <source>
        <dbReference type="SAM" id="Phobius"/>
    </source>
</evidence>
<keyword evidence="1" id="KW-0812">Transmembrane</keyword>
<dbReference type="EMBL" id="JAXIOK010000015">
    <property type="protein sequence ID" value="KAK4754331.1"/>
    <property type="molecule type" value="Genomic_DNA"/>
</dbReference>
<evidence type="ECO:0000313" key="3">
    <source>
        <dbReference type="Proteomes" id="UP001345219"/>
    </source>
</evidence>
<accession>A0AAN7JUQ7</accession>
<organism evidence="2 3">
    <name type="scientific">Trapa incisa</name>
    <dbReference type="NCBI Taxonomy" id="236973"/>
    <lineage>
        <taxon>Eukaryota</taxon>
        <taxon>Viridiplantae</taxon>
        <taxon>Streptophyta</taxon>
        <taxon>Embryophyta</taxon>
        <taxon>Tracheophyta</taxon>
        <taxon>Spermatophyta</taxon>
        <taxon>Magnoliopsida</taxon>
        <taxon>eudicotyledons</taxon>
        <taxon>Gunneridae</taxon>
        <taxon>Pentapetalae</taxon>
        <taxon>rosids</taxon>
        <taxon>malvids</taxon>
        <taxon>Myrtales</taxon>
        <taxon>Lythraceae</taxon>
        <taxon>Trapa</taxon>
    </lineage>
</organism>
<dbReference type="GO" id="GO:0048564">
    <property type="term" value="P:photosystem I assembly"/>
    <property type="evidence" value="ECO:0007669"/>
    <property type="project" value="InterPro"/>
</dbReference>
<dbReference type="GO" id="GO:0009535">
    <property type="term" value="C:chloroplast thylakoid membrane"/>
    <property type="evidence" value="ECO:0007669"/>
    <property type="project" value="InterPro"/>
</dbReference>
<dbReference type="AlphaFoldDB" id="A0AAN7JUQ7"/>
<evidence type="ECO:0008006" key="4">
    <source>
        <dbReference type="Google" id="ProtNLM"/>
    </source>
</evidence>
<dbReference type="PANTHER" id="PTHR33672">
    <property type="entry name" value="YCF3-INTERACTING PROTEIN 1, CHLOROPLASTIC"/>
    <property type="match status" value="1"/>
</dbReference>
<dbReference type="GO" id="GO:0080183">
    <property type="term" value="P:response to photooxidative stress"/>
    <property type="evidence" value="ECO:0007669"/>
    <property type="project" value="InterPro"/>
</dbReference>
<sequence length="271" mass="30472">MMTMTMKGDLMQSLVQLQLHSPLSLLHQSPHSSVFHLNRQFRHVSPPTSVQGSSLRVAFGQPRRRRSFGASSVGKEEAELSISTDTVQAQDEISDSKDLEYVRQIQRVLELLKKNRDMLYSEVRLTVMIEDPREVERRRLLGIEDPDAPTREDLVDVLDQVNEGKVPENRLALQMLAEEMAQWPNLEVEAPKKKPSKSLYAKATDTGVDLNMAAKRLNIDWDSAADIDDSDVNDETEVPPAVGYGALYLVTAFPIIIGISVVLILFYNSLQ</sequence>
<protein>
    <recommendedName>
        <fullName evidence="4">Ycf3-interacting protein 1, chloroplastic</fullName>
    </recommendedName>
</protein>
<keyword evidence="3" id="KW-1185">Reference proteome</keyword>
<keyword evidence="1" id="KW-0472">Membrane</keyword>
<feature type="transmembrane region" description="Helical" evidence="1">
    <location>
        <begin position="246"/>
        <end position="267"/>
    </location>
</feature>
<gene>
    <name evidence="2" type="ORF">SAY87_002435</name>
</gene>
<name>A0AAN7JUQ7_9MYRT</name>
<reference evidence="2 3" key="1">
    <citation type="journal article" date="2023" name="Hortic Res">
        <title>Pangenome of water caltrop reveals structural variations and asymmetric subgenome divergence after allopolyploidization.</title>
        <authorList>
            <person name="Zhang X."/>
            <person name="Chen Y."/>
            <person name="Wang L."/>
            <person name="Yuan Y."/>
            <person name="Fang M."/>
            <person name="Shi L."/>
            <person name="Lu R."/>
            <person name="Comes H.P."/>
            <person name="Ma Y."/>
            <person name="Chen Y."/>
            <person name="Huang G."/>
            <person name="Zhou Y."/>
            <person name="Zheng Z."/>
            <person name="Qiu Y."/>
        </authorList>
    </citation>
    <scope>NUCLEOTIDE SEQUENCE [LARGE SCALE GENOMIC DNA]</scope>
    <source>
        <tissue evidence="2">Roots</tissue>
    </source>
</reference>
<dbReference type="Proteomes" id="UP001345219">
    <property type="component" value="Chromosome 2"/>
</dbReference>
<evidence type="ECO:0000313" key="2">
    <source>
        <dbReference type="EMBL" id="KAK4754331.1"/>
    </source>
</evidence>
<comment type="caution">
    <text evidence="2">The sequence shown here is derived from an EMBL/GenBank/DDBJ whole genome shotgun (WGS) entry which is preliminary data.</text>
</comment>